<keyword evidence="11" id="KW-1185">Reference proteome</keyword>
<reference evidence="10 11" key="1">
    <citation type="submission" date="2012-12" db="EMBL/GenBank/DDBJ databases">
        <title>Genome assembly of Marinobacter sp. AK21.</title>
        <authorList>
            <person name="Khatri I."/>
            <person name="Kumar R."/>
            <person name="Vaidya B."/>
            <person name="Subramanian S."/>
            <person name="Pinnaka A."/>
        </authorList>
    </citation>
    <scope>NUCLEOTIDE SEQUENCE [LARGE SCALE GENOMIC DNA]</scope>
    <source>
        <strain evidence="10 11">AK21</strain>
    </source>
</reference>
<feature type="domain" description="Acyl-CoA oxidase/dehydrogenase middle" evidence="8">
    <location>
        <begin position="125"/>
        <end position="219"/>
    </location>
</feature>
<accession>A0A072MX54</accession>
<evidence type="ECO:0000256" key="6">
    <source>
        <dbReference type="RuleBase" id="RU362125"/>
    </source>
</evidence>
<keyword evidence="4 6" id="KW-0274">FAD</keyword>
<dbReference type="InterPro" id="IPR036250">
    <property type="entry name" value="AcylCo_DH-like_C"/>
</dbReference>
<dbReference type="GO" id="GO:0016627">
    <property type="term" value="F:oxidoreductase activity, acting on the CH-CH group of donors"/>
    <property type="evidence" value="ECO:0007669"/>
    <property type="project" value="InterPro"/>
</dbReference>
<evidence type="ECO:0000256" key="5">
    <source>
        <dbReference type="ARBA" id="ARBA00023002"/>
    </source>
</evidence>
<evidence type="ECO:0000259" key="9">
    <source>
        <dbReference type="Pfam" id="PF02771"/>
    </source>
</evidence>
<proteinExistence type="inferred from homology"/>
<comment type="cofactor">
    <cofactor evidence="1 6">
        <name>FAD</name>
        <dbReference type="ChEBI" id="CHEBI:57692"/>
    </cofactor>
</comment>
<dbReference type="Pfam" id="PF02771">
    <property type="entry name" value="Acyl-CoA_dh_N"/>
    <property type="match status" value="1"/>
</dbReference>
<comment type="caution">
    <text evidence="10">The sequence shown here is derived from an EMBL/GenBank/DDBJ whole genome shotgun (WGS) entry which is preliminary data.</text>
</comment>
<dbReference type="Gene3D" id="2.40.110.10">
    <property type="entry name" value="Butyryl-CoA Dehydrogenase, subunit A, domain 2"/>
    <property type="match status" value="1"/>
</dbReference>
<protein>
    <submittedName>
        <fullName evidence="10">FadE30</fullName>
    </submittedName>
</protein>
<evidence type="ECO:0000259" key="7">
    <source>
        <dbReference type="Pfam" id="PF00441"/>
    </source>
</evidence>
<dbReference type="STRING" id="1137280.D777_03170"/>
<dbReference type="OrthoDB" id="9769473at2"/>
<dbReference type="Gene3D" id="1.10.540.10">
    <property type="entry name" value="Acyl-CoA dehydrogenase/oxidase, N-terminal domain"/>
    <property type="match status" value="1"/>
</dbReference>
<name>A0A072MX54_9GAMM</name>
<dbReference type="RefSeq" id="WP_036133830.1">
    <property type="nucleotide sequence ID" value="NZ_ANIE01000009.1"/>
</dbReference>
<gene>
    <name evidence="10" type="ORF">D777_03170</name>
</gene>
<dbReference type="EMBL" id="ANIE01000009">
    <property type="protein sequence ID" value="KEF29994.1"/>
    <property type="molecule type" value="Genomic_DNA"/>
</dbReference>
<dbReference type="PANTHER" id="PTHR43292">
    <property type="entry name" value="ACYL-COA DEHYDROGENASE"/>
    <property type="match status" value="1"/>
</dbReference>
<feature type="domain" description="Acyl-CoA dehydrogenase/oxidase N-terminal" evidence="9">
    <location>
        <begin position="6"/>
        <end position="121"/>
    </location>
</feature>
<keyword evidence="5 6" id="KW-0560">Oxidoreductase</keyword>
<evidence type="ECO:0000313" key="10">
    <source>
        <dbReference type="EMBL" id="KEF29994.1"/>
    </source>
</evidence>
<feature type="domain" description="Acyl-CoA dehydrogenase/oxidase C-terminal" evidence="7">
    <location>
        <begin position="231"/>
        <end position="395"/>
    </location>
</feature>
<dbReference type="Pfam" id="PF02770">
    <property type="entry name" value="Acyl-CoA_dh_M"/>
    <property type="match status" value="1"/>
</dbReference>
<dbReference type="SUPFAM" id="SSF47203">
    <property type="entry name" value="Acyl-CoA dehydrogenase C-terminal domain-like"/>
    <property type="match status" value="1"/>
</dbReference>
<dbReference type="PANTHER" id="PTHR43292:SF3">
    <property type="entry name" value="ACYL-COA DEHYDROGENASE FADE29"/>
    <property type="match status" value="1"/>
</dbReference>
<dbReference type="InterPro" id="IPR052161">
    <property type="entry name" value="Mycobact_Acyl-CoA_DH"/>
</dbReference>
<dbReference type="Pfam" id="PF00441">
    <property type="entry name" value="Acyl-CoA_dh_1"/>
    <property type="match status" value="1"/>
</dbReference>
<evidence type="ECO:0000313" key="11">
    <source>
        <dbReference type="Proteomes" id="UP000035057"/>
    </source>
</evidence>
<dbReference type="InterPro" id="IPR009100">
    <property type="entry name" value="AcylCoA_DH/oxidase_NM_dom_sf"/>
</dbReference>
<dbReference type="Proteomes" id="UP000035057">
    <property type="component" value="Unassembled WGS sequence"/>
</dbReference>
<dbReference type="InterPro" id="IPR013786">
    <property type="entry name" value="AcylCoA_DH/ox_N"/>
</dbReference>
<dbReference type="GO" id="GO:0050660">
    <property type="term" value="F:flavin adenine dinucleotide binding"/>
    <property type="evidence" value="ECO:0007669"/>
    <property type="project" value="InterPro"/>
</dbReference>
<organism evidence="10 11">
    <name type="scientific">Marinobacter nitratireducens</name>
    <dbReference type="NCBI Taxonomy" id="1137280"/>
    <lineage>
        <taxon>Bacteria</taxon>
        <taxon>Pseudomonadati</taxon>
        <taxon>Pseudomonadota</taxon>
        <taxon>Gammaproteobacteria</taxon>
        <taxon>Pseudomonadales</taxon>
        <taxon>Marinobacteraceae</taxon>
        <taxon>Marinobacter</taxon>
    </lineage>
</organism>
<evidence type="ECO:0000256" key="2">
    <source>
        <dbReference type="ARBA" id="ARBA00009347"/>
    </source>
</evidence>
<evidence type="ECO:0000256" key="4">
    <source>
        <dbReference type="ARBA" id="ARBA00022827"/>
    </source>
</evidence>
<dbReference type="InterPro" id="IPR046373">
    <property type="entry name" value="Acyl-CoA_Oxase/DH_mid-dom_sf"/>
</dbReference>
<dbReference type="InterPro" id="IPR006091">
    <property type="entry name" value="Acyl-CoA_Oxase/DH_mid-dom"/>
</dbReference>
<evidence type="ECO:0000256" key="1">
    <source>
        <dbReference type="ARBA" id="ARBA00001974"/>
    </source>
</evidence>
<dbReference type="FunFam" id="2.40.110.10:FF:000011">
    <property type="entry name" value="Acyl-CoA dehydrogenase FadE34"/>
    <property type="match status" value="1"/>
</dbReference>
<comment type="similarity">
    <text evidence="2 6">Belongs to the acyl-CoA dehydrogenase family.</text>
</comment>
<evidence type="ECO:0000259" key="8">
    <source>
        <dbReference type="Pfam" id="PF02770"/>
    </source>
</evidence>
<dbReference type="PATRIC" id="fig|1137280.3.peg.2986"/>
<dbReference type="InterPro" id="IPR037069">
    <property type="entry name" value="AcylCoA_DH/ox_N_sf"/>
</dbReference>
<dbReference type="InterPro" id="IPR009075">
    <property type="entry name" value="AcylCo_DH/oxidase_C"/>
</dbReference>
<dbReference type="Gene3D" id="1.20.140.10">
    <property type="entry name" value="Butyryl-CoA Dehydrogenase, subunit A, domain 3"/>
    <property type="match status" value="1"/>
</dbReference>
<dbReference type="SUPFAM" id="SSF56645">
    <property type="entry name" value="Acyl-CoA dehydrogenase NM domain-like"/>
    <property type="match status" value="1"/>
</dbReference>
<sequence>MNMNYTAEELAFRDEVRAFLDEKLPADIAAKVKGFRRLSKQDHQRWQKILTEQGWYATHWPEEYGGVKWTPVQKHIWDEESCRYGVPRSIPFGVNMVAPVIIKFGNEEQKQQYLPRILSGEDWWCQGYSEPGAGSDLASLKTRAVRDGDHYIVNGQKTWTTLGQHANMIFCLVRTNTEVKAQEGISFLLIDMNTPGITVRPIITLDGEHEVNEVFFEDVKVPVENLVGEEDKGWTYAKYLLTYERTGLAGIGLSKAALSHLKQLASRRLKNGRPLIEDPAFSQRISQVEIDLTAAAISNLRIIASVEGGGVPGAESSMLKVKGTEIRQAINDLARRALGPYALPFVEEELDLSYEGEFLSDENAAPLSAQYFNNRKLSIFGGSNEIQKNIVSKMILGL</sequence>
<evidence type="ECO:0000256" key="3">
    <source>
        <dbReference type="ARBA" id="ARBA00022630"/>
    </source>
</evidence>
<keyword evidence="3 6" id="KW-0285">Flavoprotein</keyword>
<dbReference type="AlphaFoldDB" id="A0A072MX54"/>
<dbReference type="GO" id="GO:0005886">
    <property type="term" value="C:plasma membrane"/>
    <property type="evidence" value="ECO:0007669"/>
    <property type="project" value="TreeGrafter"/>
</dbReference>